<evidence type="ECO:0000313" key="3">
    <source>
        <dbReference type="EMBL" id="AUB80612.1"/>
    </source>
</evidence>
<proteinExistence type="predicted"/>
<dbReference type="PROSITE" id="PS51257">
    <property type="entry name" value="PROKAR_LIPOPROTEIN"/>
    <property type="match status" value="1"/>
</dbReference>
<dbReference type="InterPro" id="IPR051043">
    <property type="entry name" value="Sulfatase_Mod_Factor_Kinase"/>
</dbReference>
<dbReference type="InterPro" id="IPR005532">
    <property type="entry name" value="SUMF_dom"/>
</dbReference>
<reference evidence="3 4" key="1">
    <citation type="submission" date="2017-03" db="EMBL/GenBank/DDBJ databases">
        <title>Complete genome sequence of Candidatus 'Thiodictyon syntrophicum' sp. nov. strain Cad16T, a photolithoautotroph purple sulfur bacterium isolated from an alpine meromictic lake.</title>
        <authorList>
            <person name="Luedin S.M."/>
            <person name="Pothier J.F."/>
            <person name="Danza F."/>
            <person name="Storelli N."/>
            <person name="Wittwer M."/>
            <person name="Tonolla M."/>
        </authorList>
    </citation>
    <scope>NUCLEOTIDE SEQUENCE [LARGE SCALE GENOMIC DNA]</scope>
    <source>
        <strain evidence="3 4">Cad16T</strain>
    </source>
</reference>
<sequence length="615" mass="66019">MRDPVEKPAGSQPWPCLGIAAACLLLPSAPPRAAPAPIIAWPVAQYNPNTLPDDLILPLPCGGAMAFRPVATGKSPAGAAGLAPELQRLYGVVGRFDPYRTGIGHLLIGKYEVTRLQYQAVAAAARGLACPSPDARSALPQAEVNRRDAEGFGLDLSQWLDGRKDKLPDCTAGLTPCLPRVDGVAATVRLPGEDEWTFAARGGLAVSAADFAAPVYPMPKGLARTLIGKREGGSAAAPIGGPRANPLGLHDMLGNVEEIMLDLYRVEGATGEIGGYVVRGGSFYSVPGEIAVTLRREVPLLNKTSDTGFRVVAAVPIYTSTRRMAEVQQQGTGGPAPTLVPEPAPPVAPTPAIAEPQTGLPAGFREEQLALPEPPPAIAEAQTRLPFEPEMVEVPGGSFDMGCSPGDGQCIDNEKPVHPVSIRPFRMGRYEVTQAQWQAVMGENPARFRGAERPVEQVSWDDAQAYIKALNTKASPAKPYRLATEAEWEYAARAGTRTPYWWGQEIGTGNANCYNCGSRWDDKETAPVGSFKPNAFGLYDTTGNVWEWVQDCYHERYAGAPSGGSEWRDDCLSAGRVLRGGSWYNLAWYTRVSHRFRLTPAYRGGRLGLRLAQDL</sequence>
<evidence type="ECO:0000313" key="4">
    <source>
        <dbReference type="Proteomes" id="UP000232638"/>
    </source>
</evidence>
<dbReference type="Proteomes" id="UP000232638">
    <property type="component" value="Chromosome"/>
</dbReference>
<dbReference type="AlphaFoldDB" id="A0A2K8U4W4"/>
<keyword evidence="4" id="KW-1185">Reference proteome</keyword>
<dbReference type="PANTHER" id="PTHR23150:SF35">
    <property type="entry name" value="BLL6746 PROTEIN"/>
    <property type="match status" value="1"/>
</dbReference>
<dbReference type="InterPro" id="IPR016187">
    <property type="entry name" value="CTDL_fold"/>
</dbReference>
<dbReference type="EMBL" id="CP020370">
    <property type="protein sequence ID" value="AUB80612.1"/>
    <property type="molecule type" value="Genomic_DNA"/>
</dbReference>
<dbReference type="Pfam" id="PF03781">
    <property type="entry name" value="FGE-sulfatase"/>
    <property type="match status" value="2"/>
</dbReference>
<dbReference type="PANTHER" id="PTHR23150">
    <property type="entry name" value="SULFATASE MODIFYING FACTOR 1, 2"/>
    <property type="match status" value="1"/>
</dbReference>
<dbReference type="InterPro" id="IPR042095">
    <property type="entry name" value="SUMF_sf"/>
</dbReference>
<gene>
    <name evidence="3" type="ORF">THSYN_06370</name>
</gene>
<dbReference type="OrthoDB" id="9768004at2"/>
<protein>
    <recommendedName>
        <fullName evidence="2">Sulfatase-modifying factor enzyme-like domain-containing protein</fullName>
    </recommendedName>
</protein>
<keyword evidence="1" id="KW-0732">Signal</keyword>
<organism evidence="3 4">
    <name type="scientific">Candidatus Thiodictyon syntrophicum</name>
    <dbReference type="NCBI Taxonomy" id="1166950"/>
    <lineage>
        <taxon>Bacteria</taxon>
        <taxon>Pseudomonadati</taxon>
        <taxon>Pseudomonadota</taxon>
        <taxon>Gammaproteobacteria</taxon>
        <taxon>Chromatiales</taxon>
        <taxon>Chromatiaceae</taxon>
        <taxon>Thiodictyon</taxon>
    </lineage>
</organism>
<evidence type="ECO:0000256" key="1">
    <source>
        <dbReference type="SAM" id="SignalP"/>
    </source>
</evidence>
<accession>A0A2K8U4W4</accession>
<name>A0A2K8U4W4_9GAMM</name>
<feature type="domain" description="Sulfatase-modifying factor enzyme-like" evidence="2">
    <location>
        <begin position="389"/>
        <end position="612"/>
    </location>
</feature>
<feature type="domain" description="Sulfatase-modifying factor enzyme-like" evidence="2">
    <location>
        <begin position="107"/>
        <end position="312"/>
    </location>
</feature>
<feature type="signal peptide" evidence="1">
    <location>
        <begin position="1"/>
        <end position="33"/>
    </location>
</feature>
<evidence type="ECO:0000259" key="2">
    <source>
        <dbReference type="Pfam" id="PF03781"/>
    </source>
</evidence>
<dbReference type="GO" id="GO:0120147">
    <property type="term" value="F:formylglycine-generating oxidase activity"/>
    <property type="evidence" value="ECO:0007669"/>
    <property type="project" value="TreeGrafter"/>
</dbReference>
<dbReference type="Gene3D" id="3.90.1580.10">
    <property type="entry name" value="paralog of FGE (formylglycine-generating enzyme)"/>
    <property type="match status" value="2"/>
</dbReference>
<feature type="chain" id="PRO_5014849549" description="Sulfatase-modifying factor enzyme-like domain-containing protein" evidence="1">
    <location>
        <begin position="34"/>
        <end position="615"/>
    </location>
</feature>
<dbReference type="RefSeq" id="WP_100918406.1">
    <property type="nucleotide sequence ID" value="NZ_CP020370.1"/>
</dbReference>
<dbReference type="KEGG" id="tsy:THSYN_06370"/>
<dbReference type="SUPFAM" id="SSF56436">
    <property type="entry name" value="C-type lectin-like"/>
    <property type="match status" value="2"/>
</dbReference>